<dbReference type="SUPFAM" id="SSF53474">
    <property type="entry name" value="alpha/beta-Hydrolases"/>
    <property type="match status" value="1"/>
</dbReference>
<dbReference type="RefSeq" id="WP_061941210.1">
    <property type="nucleotide sequence ID" value="NZ_LPXW01000007.1"/>
</dbReference>
<proteinExistence type="predicted"/>
<dbReference type="InterPro" id="IPR000073">
    <property type="entry name" value="AB_hydrolase_1"/>
</dbReference>
<dbReference type="Proteomes" id="UP000243589">
    <property type="component" value="Unassembled WGS sequence"/>
</dbReference>
<organism evidence="3 4">
    <name type="scientific">Brevibacterium ravenspurgense</name>
    <dbReference type="NCBI Taxonomy" id="479117"/>
    <lineage>
        <taxon>Bacteria</taxon>
        <taxon>Bacillati</taxon>
        <taxon>Actinomycetota</taxon>
        <taxon>Actinomycetes</taxon>
        <taxon>Micrococcales</taxon>
        <taxon>Brevibacteriaceae</taxon>
        <taxon>Brevibacterium</taxon>
    </lineage>
</organism>
<evidence type="ECO:0000259" key="2">
    <source>
        <dbReference type="Pfam" id="PF12697"/>
    </source>
</evidence>
<keyword evidence="3" id="KW-0378">Hydrolase</keyword>
<protein>
    <submittedName>
        <fullName evidence="3">Alpha/beta hydrolase family protein</fullName>
    </submittedName>
</protein>
<evidence type="ECO:0000256" key="1">
    <source>
        <dbReference type="SAM" id="Phobius"/>
    </source>
</evidence>
<dbReference type="Pfam" id="PF12697">
    <property type="entry name" value="Abhydrolase_6"/>
    <property type="match status" value="1"/>
</dbReference>
<evidence type="ECO:0000313" key="3">
    <source>
        <dbReference type="EMBL" id="KXZ57989.1"/>
    </source>
</evidence>
<keyword evidence="4" id="KW-1185">Reference proteome</keyword>
<dbReference type="AlphaFoldDB" id="A0A150H7B3"/>
<comment type="caution">
    <text evidence="3">The sequence shown here is derived from an EMBL/GenBank/DDBJ whole genome shotgun (WGS) entry which is preliminary data.</text>
</comment>
<feature type="domain" description="AB hydrolase-1" evidence="2">
    <location>
        <begin position="173"/>
        <end position="356"/>
    </location>
</feature>
<dbReference type="EMBL" id="LQQC01000010">
    <property type="protein sequence ID" value="KXZ57989.1"/>
    <property type="molecule type" value="Genomic_DNA"/>
</dbReference>
<sequence length="409" mass="44908">MAQPIQSKTARALAAGLGIGIGIGALVSIASSGLAVYFARKVVTPGKAKNDVRILHVEGFDDDMIIHLEATPDTLVPGTYGLYFGNGTDEGFARIGDLIEYDPVSATVSRKVDTVLRGDIRHASVGRWTGTVHMGPEDLYLPCENIVISSDVGALPSWFLPTTAAQPSDTWAILIHGRGGTRRETLRAAAVLDRVGIPSIAMSYRNDPEAERHQTYGLGDTEWLDVDRAIDFALANGARRIVLFGWSMGAAIAFQTASRGRHADSIVAMVLDGPVVDWYDVLDHQARLNLLPTPIARLTLQMITQPWARRLTGLETPLDLDRMDWVKRAADLRVPTLLIHSEDDEFVPVGPSRALAGFRRDLVTMPRYTKARHTKEWNVDRLAWEDDVARFLRSLETQAQHEGAVAFDG</sequence>
<evidence type="ECO:0000313" key="4">
    <source>
        <dbReference type="Proteomes" id="UP000243589"/>
    </source>
</evidence>
<reference evidence="3 4" key="1">
    <citation type="submission" date="2016-01" db="EMBL/GenBank/DDBJ databases">
        <title>Use of Whole Genome Sequencing to ascertain that Brevibacterium massiliense (Roux, Raoult 2009) is a later heterotypic synonym of Brevibacterium ravenspurgense (Mages 2008).</title>
        <authorList>
            <person name="Bernier A.-M."/>
            <person name="Burdz T."/>
            <person name="Huynh C."/>
            <person name="Pachecho A.L."/>
            <person name="Wiebe D."/>
            <person name="Bonner C."/>
            <person name="Bernard K."/>
        </authorList>
    </citation>
    <scope>NUCLEOTIDE SEQUENCE [LARGE SCALE GENOMIC DNA]</scope>
    <source>
        <strain evidence="3 4">CCUG56047</strain>
    </source>
</reference>
<keyword evidence="1" id="KW-0472">Membrane</keyword>
<dbReference type="InterPro" id="IPR052920">
    <property type="entry name" value="DNA-binding_regulatory"/>
</dbReference>
<dbReference type="Gene3D" id="3.40.50.1820">
    <property type="entry name" value="alpha/beta hydrolase"/>
    <property type="match status" value="1"/>
</dbReference>
<dbReference type="GO" id="GO:0016787">
    <property type="term" value="F:hydrolase activity"/>
    <property type="evidence" value="ECO:0007669"/>
    <property type="project" value="UniProtKB-KW"/>
</dbReference>
<accession>A0A150H7B3</accession>
<keyword evidence="1" id="KW-1133">Transmembrane helix</keyword>
<gene>
    <name evidence="3" type="ORF">Bravens_01021</name>
</gene>
<dbReference type="PATRIC" id="fig|479117.4.peg.1020"/>
<name>A0A150H7B3_9MICO</name>
<dbReference type="InterPro" id="IPR029058">
    <property type="entry name" value="AB_hydrolase_fold"/>
</dbReference>
<keyword evidence="1" id="KW-0812">Transmembrane</keyword>
<dbReference type="PANTHER" id="PTHR43358">
    <property type="entry name" value="ALPHA/BETA-HYDROLASE"/>
    <property type="match status" value="1"/>
</dbReference>
<dbReference type="PANTHER" id="PTHR43358:SF4">
    <property type="entry name" value="ALPHA_BETA HYDROLASE FOLD-1 DOMAIN-CONTAINING PROTEIN"/>
    <property type="match status" value="1"/>
</dbReference>
<feature type="transmembrane region" description="Helical" evidence="1">
    <location>
        <begin position="12"/>
        <end position="39"/>
    </location>
</feature>